<dbReference type="VEuPathDB" id="TriTrypDB:LpyrH10_22_1470"/>
<dbReference type="Proteomes" id="UP000037923">
    <property type="component" value="Unassembled WGS sequence"/>
</dbReference>
<proteinExistence type="predicted"/>
<dbReference type="AlphaFoldDB" id="A0A0N0VDS8"/>
<sequence>MMKFHLHVVDGNAVSTSASAASTSASADTSESSAVLLFAHMTLRCGHLADVVAVSASTTPAAVRLAQLQQQQQQHGASASSGSASATVAIGGAAALANPNSADATESEDTKVLQAAGAVLMGAVGVDSDEAYALPYAPLADGGHVPIEPYAYFSTPFAAAERSLRHTIAAAAAQAQRPATSVTPPYYDLIATTDMTTFEYVLDYYQQLRVRYGGSVVGSCGGSGGTKPVGVLHIVAEDPSRAARVLQRVLEMVLQRSGWALAVDANAEEGEQAQADDDDDALAAQQQHNGGGEMDRLDGEEGNGGAAAAAAGAGSRAAKVDSWVNHIDEAVHVFAQLFGVDVLVALV</sequence>
<organism evidence="2 3">
    <name type="scientific">Leptomonas pyrrhocoris</name>
    <name type="common">Firebug parasite</name>
    <dbReference type="NCBI Taxonomy" id="157538"/>
    <lineage>
        <taxon>Eukaryota</taxon>
        <taxon>Discoba</taxon>
        <taxon>Euglenozoa</taxon>
        <taxon>Kinetoplastea</taxon>
        <taxon>Metakinetoplastina</taxon>
        <taxon>Trypanosomatida</taxon>
        <taxon>Trypanosomatidae</taxon>
        <taxon>Leishmaniinae</taxon>
        <taxon>Leptomonas</taxon>
    </lineage>
</organism>
<evidence type="ECO:0000313" key="3">
    <source>
        <dbReference type="Proteomes" id="UP000037923"/>
    </source>
</evidence>
<dbReference type="GeneID" id="26908472"/>
<evidence type="ECO:0000256" key="1">
    <source>
        <dbReference type="SAM" id="MobiDB-lite"/>
    </source>
</evidence>
<feature type="region of interest" description="Disordered" evidence="1">
    <location>
        <begin position="268"/>
        <end position="309"/>
    </location>
</feature>
<dbReference type="OMA" id="SWVNHID"/>
<evidence type="ECO:0000313" key="2">
    <source>
        <dbReference type="EMBL" id="KPA76051.1"/>
    </source>
</evidence>
<keyword evidence="3" id="KW-1185">Reference proteome</keyword>
<dbReference type="OrthoDB" id="273872at2759"/>
<name>A0A0N0VDS8_LEPPY</name>
<gene>
    <name evidence="2" type="ORF">ABB37_08187</name>
</gene>
<feature type="compositionally biased region" description="Acidic residues" evidence="1">
    <location>
        <begin position="268"/>
        <end position="281"/>
    </location>
</feature>
<comment type="caution">
    <text evidence="2">The sequence shown here is derived from an EMBL/GenBank/DDBJ whole genome shotgun (WGS) entry which is preliminary data.</text>
</comment>
<dbReference type="EMBL" id="LGTL01000022">
    <property type="protein sequence ID" value="KPA76051.1"/>
    <property type="molecule type" value="Genomic_DNA"/>
</dbReference>
<reference evidence="2 3" key="1">
    <citation type="submission" date="2015-07" db="EMBL/GenBank/DDBJ databases">
        <title>High-quality genome of monoxenous trypanosomatid Leptomonas pyrrhocoris.</title>
        <authorList>
            <person name="Flegontov P."/>
            <person name="Butenko A."/>
            <person name="Firsov S."/>
            <person name="Vlcek C."/>
            <person name="Logacheva M.D."/>
            <person name="Field M."/>
            <person name="Filatov D."/>
            <person name="Flegontova O."/>
            <person name="Gerasimov E."/>
            <person name="Jackson A.P."/>
            <person name="Kelly S."/>
            <person name="Opperdoes F."/>
            <person name="O'Reilly A."/>
            <person name="Votypka J."/>
            <person name="Yurchenko V."/>
            <person name="Lukes J."/>
        </authorList>
    </citation>
    <scope>NUCLEOTIDE SEQUENCE [LARGE SCALE GENOMIC DNA]</scope>
    <source>
        <strain evidence="2">H10</strain>
    </source>
</reference>
<protein>
    <submittedName>
        <fullName evidence="2">Uncharacterized protein</fullName>
    </submittedName>
</protein>
<dbReference type="RefSeq" id="XP_015654490.1">
    <property type="nucleotide sequence ID" value="XM_015807095.1"/>
</dbReference>
<accession>A0A0N0VDS8</accession>